<sequence>MIICKLCVLFGKRSSDQPLEFCFRSWMQKLLNKVTFHADAFPFFFLVVLTYGDGDSSTLPPCGANVDVWGTERTRELGIERIKNLRIETTPDLGIGRTLDLGAGSILDLIVGRTLDLVIGRTMYLEIVGLGIFGIGNTHELDTGIGLS</sequence>
<dbReference type="Proteomes" id="UP001229421">
    <property type="component" value="Unassembled WGS sequence"/>
</dbReference>
<dbReference type="AlphaFoldDB" id="A0AAD8LME4"/>
<accession>A0AAD8LME4</accession>
<name>A0AAD8LME4_TARER</name>
<organism evidence="1 2">
    <name type="scientific">Tagetes erecta</name>
    <name type="common">African marigold</name>
    <dbReference type="NCBI Taxonomy" id="13708"/>
    <lineage>
        <taxon>Eukaryota</taxon>
        <taxon>Viridiplantae</taxon>
        <taxon>Streptophyta</taxon>
        <taxon>Embryophyta</taxon>
        <taxon>Tracheophyta</taxon>
        <taxon>Spermatophyta</taxon>
        <taxon>Magnoliopsida</taxon>
        <taxon>eudicotyledons</taxon>
        <taxon>Gunneridae</taxon>
        <taxon>Pentapetalae</taxon>
        <taxon>asterids</taxon>
        <taxon>campanulids</taxon>
        <taxon>Asterales</taxon>
        <taxon>Asteraceae</taxon>
        <taxon>Asteroideae</taxon>
        <taxon>Heliantheae alliance</taxon>
        <taxon>Tageteae</taxon>
        <taxon>Tagetes</taxon>
    </lineage>
</organism>
<proteinExistence type="predicted"/>
<keyword evidence="2" id="KW-1185">Reference proteome</keyword>
<gene>
    <name evidence="1" type="ORF">QVD17_07291</name>
</gene>
<dbReference type="EMBL" id="JAUHHV010000001">
    <property type="protein sequence ID" value="KAK1441416.1"/>
    <property type="molecule type" value="Genomic_DNA"/>
</dbReference>
<protein>
    <submittedName>
        <fullName evidence="1">Uncharacterized protein</fullName>
    </submittedName>
</protein>
<comment type="caution">
    <text evidence="1">The sequence shown here is derived from an EMBL/GenBank/DDBJ whole genome shotgun (WGS) entry which is preliminary data.</text>
</comment>
<evidence type="ECO:0000313" key="1">
    <source>
        <dbReference type="EMBL" id="KAK1441416.1"/>
    </source>
</evidence>
<reference evidence="1" key="1">
    <citation type="journal article" date="2023" name="bioRxiv">
        <title>Improved chromosome-level genome assembly for marigold (Tagetes erecta).</title>
        <authorList>
            <person name="Jiang F."/>
            <person name="Yuan L."/>
            <person name="Wang S."/>
            <person name="Wang H."/>
            <person name="Xu D."/>
            <person name="Wang A."/>
            <person name="Fan W."/>
        </authorList>
    </citation>
    <scope>NUCLEOTIDE SEQUENCE</scope>
    <source>
        <strain evidence="1">WSJ</strain>
        <tissue evidence="1">Leaf</tissue>
    </source>
</reference>
<evidence type="ECO:0000313" key="2">
    <source>
        <dbReference type="Proteomes" id="UP001229421"/>
    </source>
</evidence>